<proteinExistence type="predicted"/>
<dbReference type="EMBL" id="MU253737">
    <property type="protein sequence ID" value="KAG9249300.1"/>
    <property type="molecule type" value="Genomic_DNA"/>
</dbReference>
<comment type="caution">
    <text evidence="2">The sequence shown here is derived from an EMBL/GenBank/DDBJ whole genome shotgun (WGS) entry which is preliminary data.</text>
</comment>
<sequence>MATQRSRPPNMHIHIQNDADSRVPLRLHRRQSKTSLRGIFSRNRVEKSLVSPVQEEGGLLSAQFRLGATNEPDHNNFEGPTNDTAAIPSGSVTPRTPSGKPSRMNLRSGKESKPPAKAIRRASPRISPKAHSRTVAILDPLPLFQAYPQAIKHAQLSASRLSTDAILRISQQKKPSSSSTREEIEQTDVACSKGAKKSEKVRIKHRRHASGSISSAGWTQKIYILVTSGYILQYSGEGAFDRLPEKMLQLGKDSVAFASDVIPGKHWVLQISQAMDTKGTPTADSRSLLSRLSFRGTEYKRAANSALLILESAEDMDAWLATVRKEITALGGKKQLSETGKPKLNGNNLQLDAQPNHQILAARTSNPPSPIGTTFLGRDQDIQEELERASSALARSHSFSCPLTGHDSSTNSFVSYDGSQLDYLRHSNARLSYMSSGQRTLLTSHTSSSSPSPTRESHSTSEDVPRSSTGEDTMPTRPNAHVLNGYRRSMQTTHVPTLEIHPKSLRPQSALGAPLRPDRSHSPPMTPNFSIPFASPQRSATQKLPSSHQKIPILSTVRLGKNLPQSDKRSPPAALKARRPLSTVDDIS</sequence>
<feature type="compositionally biased region" description="Polar residues" evidence="1">
    <location>
        <begin position="536"/>
        <end position="549"/>
    </location>
</feature>
<feature type="non-terminal residue" evidence="2">
    <location>
        <position position="588"/>
    </location>
</feature>
<evidence type="ECO:0000256" key="1">
    <source>
        <dbReference type="SAM" id="MobiDB-lite"/>
    </source>
</evidence>
<feature type="compositionally biased region" description="Polar residues" evidence="1">
    <location>
        <begin position="170"/>
        <end position="179"/>
    </location>
</feature>
<evidence type="ECO:0008006" key="4">
    <source>
        <dbReference type="Google" id="ProtNLM"/>
    </source>
</evidence>
<feature type="compositionally biased region" description="Polar residues" evidence="1">
    <location>
        <begin position="78"/>
        <end position="96"/>
    </location>
</feature>
<evidence type="ECO:0000313" key="2">
    <source>
        <dbReference type="EMBL" id="KAG9249300.1"/>
    </source>
</evidence>
<dbReference type="OrthoDB" id="1749473at2759"/>
<gene>
    <name evidence="2" type="ORF">BJ878DRAFT_410731</name>
</gene>
<keyword evidence="3" id="KW-1185">Reference proteome</keyword>
<protein>
    <recommendedName>
        <fullName evidence="4">PH domain-containing protein</fullName>
    </recommendedName>
</protein>
<dbReference type="AlphaFoldDB" id="A0A9P8CJV7"/>
<feature type="region of interest" description="Disordered" evidence="1">
    <location>
        <begin position="70"/>
        <end position="131"/>
    </location>
</feature>
<feature type="compositionally biased region" description="Low complexity" evidence="1">
    <location>
        <begin position="439"/>
        <end position="454"/>
    </location>
</feature>
<feature type="region of interest" description="Disordered" evidence="1">
    <location>
        <begin position="436"/>
        <end position="486"/>
    </location>
</feature>
<feature type="compositionally biased region" description="Basic and acidic residues" evidence="1">
    <location>
        <begin position="455"/>
        <end position="465"/>
    </location>
</feature>
<organism evidence="2 3">
    <name type="scientific">Calycina marina</name>
    <dbReference type="NCBI Taxonomy" id="1763456"/>
    <lineage>
        <taxon>Eukaryota</taxon>
        <taxon>Fungi</taxon>
        <taxon>Dikarya</taxon>
        <taxon>Ascomycota</taxon>
        <taxon>Pezizomycotina</taxon>
        <taxon>Leotiomycetes</taxon>
        <taxon>Helotiales</taxon>
        <taxon>Pezizellaceae</taxon>
        <taxon>Calycina</taxon>
    </lineage>
</organism>
<evidence type="ECO:0000313" key="3">
    <source>
        <dbReference type="Proteomes" id="UP000887226"/>
    </source>
</evidence>
<name>A0A9P8CJV7_9HELO</name>
<dbReference type="Proteomes" id="UP000887226">
    <property type="component" value="Unassembled WGS sequence"/>
</dbReference>
<feature type="region of interest" description="Disordered" evidence="1">
    <location>
        <begin position="498"/>
        <end position="588"/>
    </location>
</feature>
<feature type="region of interest" description="Disordered" evidence="1">
    <location>
        <begin position="170"/>
        <end position="198"/>
    </location>
</feature>
<reference evidence="2" key="1">
    <citation type="journal article" date="2021" name="IMA Fungus">
        <title>Genomic characterization of three marine fungi, including Emericellopsis atlantica sp. nov. with signatures of a generalist lifestyle and marine biomass degradation.</title>
        <authorList>
            <person name="Hagestad O.C."/>
            <person name="Hou L."/>
            <person name="Andersen J.H."/>
            <person name="Hansen E.H."/>
            <person name="Altermark B."/>
            <person name="Li C."/>
            <person name="Kuhnert E."/>
            <person name="Cox R.J."/>
            <person name="Crous P.W."/>
            <person name="Spatafora J.W."/>
            <person name="Lail K."/>
            <person name="Amirebrahimi M."/>
            <person name="Lipzen A."/>
            <person name="Pangilinan J."/>
            <person name="Andreopoulos W."/>
            <person name="Hayes R.D."/>
            <person name="Ng V."/>
            <person name="Grigoriev I.V."/>
            <person name="Jackson S.A."/>
            <person name="Sutton T.D.S."/>
            <person name="Dobson A.D.W."/>
            <person name="Rama T."/>
        </authorList>
    </citation>
    <scope>NUCLEOTIDE SEQUENCE</scope>
    <source>
        <strain evidence="2">TRa3180A</strain>
    </source>
</reference>
<feature type="compositionally biased region" description="Basic residues" evidence="1">
    <location>
        <begin position="118"/>
        <end position="131"/>
    </location>
</feature>
<accession>A0A9P8CJV7</accession>